<feature type="region of interest" description="Disordered" evidence="12">
    <location>
        <begin position="2193"/>
        <end position="2246"/>
    </location>
</feature>
<dbReference type="CDD" id="cd00078">
    <property type="entry name" value="HECTc"/>
    <property type="match status" value="1"/>
</dbReference>
<dbReference type="STRING" id="402676.B6K2A3"/>
<gene>
    <name evidence="15" type="primary">ptr1</name>
    <name evidence="14" type="ORF">SJAG_02371</name>
</gene>
<name>B6K2A3_SCHJY</name>
<dbReference type="GO" id="GO:0006511">
    <property type="term" value="P:ubiquitin-dependent protein catabolic process"/>
    <property type="evidence" value="ECO:0000318"/>
    <property type="project" value="GO_Central"/>
</dbReference>
<dbReference type="OrthoDB" id="8068875at2759"/>
<sequence length="3227" mass="364068">MKITKTPPKNQYSQPPPRIQELIKFVSDEKSCDEEHLIDSLTRFREESWPYPRGDLYSWIPVLNRFDKVLECLTNEYKLEEVQATPFSPAAAELLLSILRFSSFLLSHCANRALYSSSTHLDKLLNSTNLDVLEATLELLLHIVQKAATFRKAKQLYSISQERLLRFLSLLPQEPTKTGTAQNYMTLLFDEKVPSTWSSLYFTYYASTSSPTKEKKGKDGMVGFRIDSSRVLSEPTESLIHGIVAEKHLPKPCMNELLVSIISRKAFPKLETRRQMVRTGLLALANAVYAHYQVVQSRFLLFDPEIMNHLASLIPQSVNLSQDIKGVCFECLKAFLFKKNMVPSVLAALNVSVSYGLLMNLVRDFTTTIQTQDSNYSREFVDSFYDFLQFLCTSSLGGNMACSAGLASLLGAHLDVTTPHVSYVVARSINLLDHLIDSYTMALPDFSESKGLEMLVKRLDVELKTCIDLVEKGMGNTQVCQTMDYAIPYDRYFLLKNMLKFILHLIQSGGSVVELRNLIDSSLITSLTYLFQHAESFGSTLFASATNIMSTFIHNEPTCYGIIQENGLSGAFLDATNRRIFTSPEAITSIPLAFGAICLNTEGMNLFLEKNPLPKFFSIFTSLPHCKSLVSSDSTVMLGNYIDELMRHQPSLKEPIINFTGVCINDLKKFLDAYSPFDYIGNNEPPHFIHIETFMSFLENVVANEKHGKIFMEKKILNELLDLVSHPSLAFGFFESPIFNACYALLHHLKVMDAIGTFRPILEIISKSIDELSLILDSKFLAEMNEALLSHSPMSESVLQATIKLAILNNMTALFSELLSSSSAPHKSGALSTIQLFTSPSKFAGLLWSLGSMKKLATLGDVLLCSTVSNDYVICSAPLVAVFSDKEKRGIYEKKQKVFEEDSDFVRFKNVRSIYSQMAVSISKLMSALSRVLVGFKPLDHTHKKASYQVGASIASVVKDFITLPTDDITSSLSEVNFLKYFLANALDASIIVKEDDSKADLQIFVGEGLIENGGINTLTDSLLSLFELLRKNPDASYELNGLLVGCIATLLKTSIALVDYKSVSSSNQAGALSGHPRAMKNAGAFDSAGFVVRVKSIVFPKVLSVCRDSYLPSYPRSVLQPFISLICSCFRSEDIIKKRFSGRRLQGDASNSVETRTEESSVDWEDMDVNAETEDAMYTFDESDDASERAQIQRQIAAVNQLVPELQKSFDDARTDLLNMVVSVCKKHGSLTHELTELLFASCGLNSTQQEHITTTVFKDIQQLYSEQSPASLLSMTLLLQLLSLFINYERVSSQIKQQLVQHYDFFISLLKPTKEADKTLDVSMPWLVPLCYIIESILCNQRKPTELEFQSPEIPIRLKEKLEEIGLPKLKLTTSYLIELLNLPSLNLRLSVCVFRILSVLTMNENGALEFVNANGLFALFATMRRFAAQCNETLHTPFISILRNLLECEKMIEEIIYSDVRTYFKLQSRAKKTELLSFIRTNSEMVLRSPTAILNVIKNHCHLTNFSPYASHYFIGLNEDDLKDELPQSTLDSSKSSEWVMKFLVEELLSVGSSDYTKSEEKFDSHTSGPYIYHAFLLQCLTELLSSYASCKEFFISYKPEKSWDSSITKRYPSYLLAYFLEKLLPFGCIHLTEDVAVRKAFAVSNWAISSLVFLCSYTSEQEKSRVDVVRKEVISHIAKSLKTPMSQHETQESYYCRLLVLTELSYRLADIHSFSQRSTNFLLRQSQDQNLRSMVELGFIPILTNVVTDIDLNFPASRKVVRHILKPLQLLTKESVVLSQTNPELFVANSNASNAPDHAVEEVESSSSEDSSDMDREEPPDLYRNSVLGIFQGDIAQNEEDGYEDSEDEELYDDMEYDDEASGSAGSAISEDEADDTMFDEDGEEMNIDFINEDEDSEGEESVESFDSDGEVVDELISIDSDDLDEDVSSQGSEYDDNVSDFVEDFSDEHQAEDIEVGETTFDALEDVFTESSEDEDDTRHDVGHLSPVEIDFVDNPEDSFSDDDEFRWSWPTEGNPSINLSAQASNILQDLIPLPGISSRRVMIINPSDSGHKKMFSLTSESEELLRHPLLLELSRTSQMKYNKFSYVWTVLQDHVPSGTLFQRIAYLLSEEFRNSEVTQPWHALYSKKQDDPLRAISGFLPLSTLQRWNSVSVMLYGRKAASVASRVFGSIMDILLPAAMEAEKKEEMAERAKEAEIKRQPEVSVPSVETQNQQESRQPETPPRTVTSAPAEAQVPARPPAMVTVGGREIDVSPLGIDVTFLEALPEEMREEVVYQRIQERYLASVTDPSEQLDPSFLQVLPLELREDLLFQESVQNRLLEMSANNAADVDEPVVEETDSMDIPEVETASTTKKKPAAEKKLPVPSLLDRFGPFSLIRLLFVPQNSSKNQLYDVVINVCENKQHRAELVGLILYLLQEASVNDQSAEKSYKELTLRSLGLSHVKELKKNQKPVDALCTMPVVAGVSTPSLLLQQCVDLLVHLANWADHFPSFFLSLQDYTSLLPKKASAKRNRESGVGRTAPINVLLGLLGRQKNFASTMLMNSYSELLAILTKPLLSLYKAQIAEKPAVEASATTETDKPQAEGSSQDKKEAEVKPKKSKRFQPPLISDDNLRLTASLITTDSCSSRTFQNALSVMFNLCALPRAKDVIGNELLQYAQGYITILVEDLQSLTKNVLAGKDENGLQSSLSPFCPASSAQAKLLRCLKALDYIFERRPKKQESNHVNIAKLLEFYSKLNSQKLWSILSECLTALREKETVTHVSTVLLPLVESLMVICRPVYIDLPEDIRESVKSLMDPLKTLFLTFTEEHKRIINMMVFTTPSLMSGSFSLLVKNPKVLEFENKRNFFQRQLHESAPKEQYPPLNITVRRDQVFLDSYRALHFKNADEVKYSKLNIRFRDEEGVDAGGVTREWLQVLARQMFNPDYALFLPVVGDSTTFHPNRDSAVNPDHLSFFKFTGRIIGKALYDGRLLDCHFSRAVYKQILKCPLSLKDMESLDPDYYKSLVWMLSNNISDIITEEFAVEKDVFGERTIVDLIENGRNIPVTEENKHQYVNLMVNYKLKESVKDQLQSLCDGFYDIIAPQLVQIFNERELELLISGLPEIDIDDWRNNTEYHNYTMSSPQIQWFWRAVRSFDEEERAKLLQFTTGTSKVPLNGFKELEGMSGFQRFNIHKSYGSLQRLPQSHTCFNQLDLPEYESYEQLRSMLLTAINEGSEGFGFA</sequence>
<dbReference type="Gene3D" id="3.30.2410.10">
    <property type="entry name" value="Hect, E3 ligase catalytic domain"/>
    <property type="match status" value="1"/>
</dbReference>
<evidence type="ECO:0000256" key="4">
    <source>
        <dbReference type="ARBA" id="ARBA00012485"/>
    </source>
</evidence>
<evidence type="ECO:0000313" key="14">
    <source>
        <dbReference type="EMBL" id="EEB07284.1"/>
    </source>
</evidence>
<dbReference type="InterPro" id="IPR010309">
    <property type="entry name" value="E3_Ub_ligase_DUF908"/>
</dbReference>
<feature type="region of interest" description="Disordered" evidence="12">
    <location>
        <begin position="2336"/>
        <end position="2363"/>
    </location>
</feature>
<evidence type="ECO:0000256" key="12">
    <source>
        <dbReference type="SAM" id="MobiDB-lite"/>
    </source>
</evidence>
<dbReference type="GO" id="GO:0120113">
    <property type="term" value="P:cytoplasm to vacuole targeting by the NVT pathway"/>
    <property type="evidence" value="ECO:0007669"/>
    <property type="project" value="UniProtKB-ARBA"/>
</dbReference>
<dbReference type="InterPro" id="IPR050409">
    <property type="entry name" value="E3_ubiq-protein_ligase"/>
</dbReference>
<dbReference type="GO" id="GO:0061630">
    <property type="term" value="F:ubiquitin protein ligase activity"/>
    <property type="evidence" value="ECO:0000318"/>
    <property type="project" value="GO_Central"/>
</dbReference>
<keyword evidence="6" id="KW-0808">Transferase</keyword>
<feature type="domain" description="HECT" evidence="13">
    <location>
        <begin position="2891"/>
        <end position="3227"/>
    </location>
</feature>
<feature type="compositionally biased region" description="Acidic residues" evidence="12">
    <location>
        <begin position="1874"/>
        <end position="1915"/>
    </location>
</feature>
<organism evidence="14 16">
    <name type="scientific">Schizosaccharomyces japonicus (strain yFS275 / FY16936)</name>
    <name type="common">Fission yeast</name>
    <dbReference type="NCBI Taxonomy" id="402676"/>
    <lineage>
        <taxon>Eukaryota</taxon>
        <taxon>Fungi</taxon>
        <taxon>Dikarya</taxon>
        <taxon>Ascomycota</taxon>
        <taxon>Taphrinomycotina</taxon>
        <taxon>Schizosaccharomycetes</taxon>
        <taxon>Schizosaccharomycetales</taxon>
        <taxon>Schizosaccharomycetaceae</taxon>
        <taxon>Schizosaccharomyces</taxon>
    </lineage>
</organism>
<evidence type="ECO:0000313" key="16">
    <source>
        <dbReference type="Proteomes" id="UP000001744"/>
    </source>
</evidence>
<dbReference type="InterPro" id="IPR000569">
    <property type="entry name" value="HECT_dom"/>
</dbReference>
<evidence type="ECO:0000313" key="15">
    <source>
        <dbReference type="JaponicusDB" id="SJAG_02371"/>
    </source>
</evidence>
<evidence type="ECO:0000259" key="13">
    <source>
        <dbReference type="PROSITE" id="PS50237"/>
    </source>
</evidence>
<evidence type="ECO:0000256" key="3">
    <source>
        <dbReference type="ARBA" id="ARBA00004906"/>
    </source>
</evidence>
<reference evidence="14 16" key="1">
    <citation type="journal article" date="2011" name="Science">
        <title>Comparative functional genomics of the fission yeasts.</title>
        <authorList>
            <person name="Rhind N."/>
            <person name="Chen Z."/>
            <person name="Yassour M."/>
            <person name="Thompson D.A."/>
            <person name="Haas B.J."/>
            <person name="Habib N."/>
            <person name="Wapinski I."/>
            <person name="Roy S."/>
            <person name="Lin M.F."/>
            <person name="Heiman D.I."/>
            <person name="Young S.K."/>
            <person name="Furuya K."/>
            <person name="Guo Y."/>
            <person name="Pidoux A."/>
            <person name="Chen H.M."/>
            <person name="Robbertse B."/>
            <person name="Goldberg J.M."/>
            <person name="Aoki K."/>
            <person name="Bayne E.H."/>
            <person name="Berlin A.M."/>
            <person name="Desjardins C.A."/>
            <person name="Dobbs E."/>
            <person name="Dukaj L."/>
            <person name="Fan L."/>
            <person name="FitzGerald M.G."/>
            <person name="French C."/>
            <person name="Gujja S."/>
            <person name="Hansen K."/>
            <person name="Keifenheim D."/>
            <person name="Levin J.Z."/>
            <person name="Mosher R.A."/>
            <person name="Mueller C.A."/>
            <person name="Pfiffner J."/>
            <person name="Priest M."/>
            <person name="Russ C."/>
            <person name="Smialowska A."/>
            <person name="Swoboda P."/>
            <person name="Sykes S.M."/>
            <person name="Vaughn M."/>
            <person name="Vengrova S."/>
            <person name="Yoder R."/>
            <person name="Zeng Q."/>
            <person name="Allshire R."/>
            <person name="Baulcombe D."/>
            <person name="Birren B.W."/>
            <person name="Brown W."/>
            <person name="Ekwall K."/>
            <person name="Kellis M."/>
            <person name="Leatherwood J."/>
            <person name="Levin H."/>
            <person name="Margalit H."/>
            <person name="Martienssen R."/>
            <person name="Nieduszynski C.A."/>
            <person name="Spatafora J.W."/>
            <person name="Friedman N."/>
            <person name="Dalgaard J.Z."/>
            <person name="Baumann P."/>
            <person name="Niki H."/>
            <person name="Regev A."/>
            <person name="Nusbaum C."/>
        </authorList>
    </citation>
    <scope>NUCLEOTIDE SEQUENCE [LARGE SCALE GENOMIC DNA]</scope>
    <source>
        <strain evidence="16">yFS275 / FY16936</strain>
    </source>
</reference>
<dbReference type="FunFam" id="3.30.2410.10:FF:000004">
    <property type="entry name" value="E3 ubiquitin-protein ligase HUWE1, variant"/>
    <property type="match status" value="1"/>
</dbReference>
<evidence type="ECO:0000256" key="5">
    <source>
        <dbReference type="ARBA" id="ARBA00022448"/>
    </source>
</evidence>
<dbReference type="GO" id="GO:0005737">
    <property type="term" value="C:cytoplasm"/>
    <property type="evidence" value="ECO:0000318"/>
    <property type="project" value="GO_Central"/>
</dbReference>
<evidence type="ECO:0000256" key="10">
    <source>
        <dbReference type="ARBA" id="ARBA00034494"/>
    </source>
</evidence>
<keyword evidence="9" id="KW-0539">Nucleus</keyword>
<dbReference type="InterPro" id="IPR025527">
    <property type="entry name" value="HUWE1/Rev1_UBM"/>
</dbReference>
<dbReference type="Gene3D" id="3.30.2160.10">
    <property type="entry name" value="Hect, E3 ligase catalytic domain"/>
    <property type="match status" value="1"/>
</dbReference>
<dbReference type="PROSITE" id="PS50237">
    <property type="entry name" value="HECT"/>
    <property type="match status" value="1"/>
</dbReference>
<feature type="compositionally biased region" description="Basic and acidic residues" evidence="12">
    <location>
        <begin position="2193"/>
        <end position="2207"/>
    </location>
</feature>
<dbReference type="PANTHER" id="PTHR11254:SF67">
    <property type="entry name" value="E3 UBIQUITIN-PROTEIN LIGASE HUWE1"/>
    <property type="match status" value="1"/>
</dbReference>
<comment type="pathway">
    <text evidence="3">Protein modification; protein ubiquitination.</text>
</comment>
<comment type="subcellular location">
    <subcellularLocation>
        <location evidence="2">Nucleus</location>
    </subcellularLocation>
</comment>
<dbReference type="SUPFAM" id="SSF56204">
    <property type="entry name" value="Hect, E3 ligase catalytic domain"/>
    <property type="match status" value="1"/>
</dbReference>
<comment type="catalytic activity">
    <reaction evidence="1">
        <text>S-ubiquitinyl-[E2 ubiquitin-conjugating enzyme]-L-cysteine + [acceptor protein]-L-lysine = [E2 ubiquitin-conjugating enzyme]-L-cysteine + N(6)-ubiquitinyl-[acceptor protein]-L-lysine.</text>
        <dbReference type="EC" id="2.3.2.26"/>
    </reaction>
</comment>
<feature type="compositionally biased region" description="Basic and acidic residues" evidence="12">
    <location>
        <begin position="2583"/>
        <end position="2603"/>
    </location>
</feature>
<evidence type="ECO:0000256" key="8">
    <source>
        <dbReference type="ARBA" id="ARBA00022816"/>
    </source>
</evidence>
<dbReference type="UniPathway" id="UPA00143"/>
<feature type="compositionally biased region" description="Polar residues" evidence="12">
    <location>
        <begin position="2213"/>
        <end position="2222"/>
    </location>
</feature>
<dbReference type="GO" id="GO:0051028">
    <property type="term" value="P:mRNA transport"/>
    <property type="evidence" value="ECO:0007669"/>
    <property type="project" value="UniProtKB-KW"/>
</dbReference>
<evidence type="ECO:0000256" key="2">
    <source>
        <dbReference type="ARBA" id="ARBA00004123"/>
    </source>
</evidence>
<evidence type="ECO:0000256" key="7">
    <source>
        <dbReference type="ARBA" id="ARBA00022786"/>
    </source>
</evidence>
<dbReference type="Gene3D" id="3.90.1750.10">
    <property type="entry name" value="Hect, E3 ligase catalytic domains"/>
    <property type="match status" value="1"/>
</dbReference>
<feature type="region of interest" description="Disordered" evidence="12">
    <location>
        <begin position="1923"/>
        <end position="1942"/>
    </location>
</feature>
<feature type="region of interest" description="Disordered" evidence="12">
    <location>
        <begin position="1862"/>
        <end position="1915"/>
    </location>
</feature>
<dbReference type="OMA" id="DCHFSRE"/>
<dbReference type="Proteomes" id="UP000001744">
    <property type="component" value="Unassembled WGS sequence"/>
</dbReference>
<protein>
    <recommendedName>
        <fullName evidence="4">HECT-type E3 ubiquitin transferase</fullName>
        <ecNumber evidence="4">2.3.2.26</ecNumber>
    </recommendedName>
</protein>
<evidence type="ECO:0000256" key="6">
    <source>
        <dbReference type="ARBA" id="ARBA00022679"/>
    </source>
</evidence>
<dbReference type="eggNOG" id="KOG0939">
    <property type="taxonomic scope" value="Eukaryota"/>
</dbReference>
<feature type="region of interest" description="Disordered" evidence="12">
    <location>
        <begin position="2576"/>
        <end position="2612"/>
    </location>
</feature>
<dbReference type="Pfam" id="PF00632">
    <property type="entry name" value="HECT"/>
    <property type="match status" value="1"/>
</dbReference>
<dbReference type="EMBL" id="KE651166">
    <property type="protein sequence ID" value="EEB07284.1"/>
    <property type="molecule type" value="Genomic_DNA"/>
</dbReference>
<feature type="region of interest" description="Disordered" evidence="12">
    <location>
        <begin position="1792"/>
        <end position="1825"/>
    </location>
</feature>
<accession>B6K2A3</accession>
<dbReference type="GO" id="GO:0016567">
    <property type="term" value="P:protein ubiquitination"/>
    <property type="evidence" value="ECO:0007669"/>
    <property type="project" value="UniProtKB-UniPathway"/>
</dbReference>
<dbReference type="SMART" id="SM00119">
    <property type="entry name" value="HECTc"/>
    <property type="match status" value="1"/>
</dbReference>
<proteinExistence type="inferred from homology"/>
<dbReference type="FunFam" id="3.30.2160.10:FF:000001">
    <property type="entry name" value="E3 ubiquitin-protein ligase NEDD4-like"/>
    <property type="match status" value="1"/>
</dbReference>
<dbReference type="InterPro" id="IPR035983">
    <property type="entry name" value="Hect_E3_ubiquitin_ligase"/>
</dbReference>
<dbReference type="InterPro" id="IPR010314">
    <property type="entry name" value="E3_Ub_ligase_DUF913"/>
</dbReference>
<evidence type="ECO:0000256" key="1">
    <source>
        <dbReference type="ARBA" id="ARBA00000885"/>
    </source>
</evidence>
<dbReference type="HOGENOM" id="CLU_000215_0_1_1"/>
<dbReference type="GO" id="GO:0005634">
    <property type="term" value="C:nucleus"/>
    <property type="evidence" value="ECO:0000318"/>
    <property type="project" value="GO_Central"/>
</dbReference>
<dbReference type="JaponicusDB" id="SJAG_02371">
    <property type="gene designation" value="ptr1"/>
</dbReference>
<dbReference type="PANTHER" id="PTHR11254">
    <property type="entry name" value="HECT DOMAIN UBIQUITIN-PROTEIN LIGASE"/>
    <property type="match status" value="1"/>
</dbReference>
<dbReference type="Pfam" id="PF06012">
    <property type="entry name" value="DUF908"/>
    <property type="match status" value="1"/>
</dbReference>
<evidence type="ECO:0000256" key="9">
    <source>
        <dbReference type="ARBA" id="ARBA00023242"/>
    </source>
</evidence>
<dbReference type="RefSeq" id="XP_002173577.1">
    <property type="nucleotide sequence ID" value="XM_002173541.2"/>
</dbReference>
<dbReference type="Pfam" id="PF06025">
    <property type="entry name" value="DUF913"/>
    <property type="match status" value="1"/>
</dbReference>
<feature type="active site" description="Glycyl thioester intermediate" evidence="11">
    <location>
        <position position="3194"/>
    </location>
</feature>
<keyword evidence="8" id="KW-0509">mRNA transport</keyword>
<dbReference type="Pfam" id="PF14377">
    <property type="entry name" value="UBM"/>
    <property type="match status" value="2"/>
</dbReference>
<dbReference type="EC" id="2.3.2.26" evidence="4"/>
<dbReference type="FunFam" id="3.90.1750.10:FF:000003">
    <property type="entry name" value="E3 ubiquitin-protein ligase UPL1"/>
    <property type="match status" value="1"/>
</dbReference>
<dbReference type="VEuPathDB" id="FungiDB:SJAG_02371"/>
<evidence type="ECO:0000256" key="11">
    <source>
        <dbReference type="PROSITE-ProRule" id="PRU00104"/>
    </source>
</evidence>
<feature type="compositionally biased region" description="Acidic residues" evidence="12">
    <location>
        <begin position="1924"/>
        <end position="1942"/>
    </location>
</feature>
<keyword evidence="5" id="KW-0813">Transport</keyword>
<keyword evidence="16" id="KW-1185">Reference proteome</keyword>
<keyword evidence="7 11" id="KW-0833">Ubl conjugation pathway</keyword>
<feature type="compositionally biased region" description="Acidic residues" evidence="12">
    <location>
        <begin position="2336"/>
        <end position="2351"/>
    </location>
</feature>
<comment type="similarity">
    <text evidence="10">Belongs to the UPL family. TOM1/PTR1 subfamily.</text>
</comment>
<dbReference type="GeneID" id="7050016"/>